<dbReference type="Proteomes" id="UP000006327">
    <property type="component" value="Unassembled WGS sequence"/>
</dbReference>
<evidence type="ECO:0000256" key="3">
    <source>
        <dbReference type="ARBA" id="ARBA00023163"/>
    </source>
</evidence>
<dbReference type="InterPro" id="IPR011051">
    <property type="entry name" value="RmlC_Cupin_sf"/>
</dbReference>
<dbReference type="PANTHER" id="PTHR43280">
    <property type="entry name" value="ARAC-FAMILY TRANSCRIPTIONAL REGULATOR"/>
    <property type="match status" value="1"/>
</dbReference>
<dbReference type="SUPFAM" id="SSF51182">
    <property type="entry name" value="RmlC-like cupins"/>
    <property type="match status" value="1"/>
</dbReference>
<comment type="caution">
    <text evidence="5">The sequence shown here is derived from an EMBL/GenBank/DDBJ whole genome shotgun (WGS) entry which is preliminary data.</text>
</comment>
<dbReference type="SMART" id="SM00342">
    <property type="entry name" value="HTH_ARAC"/>
    <property type="match status" value="1"/>
</dbReference>
<dbReference type="SUPFAM" id="SSF46689">
    <property type="entry name" value="Homeodomain-like"/>
    <property type="match status" value="2"/>
</dbReference>
<reference evidence="5 6" key="1">
    <citation type="journal article" date="2017" name="Antonie Van Leeuwenhoek">
        <title>Rhizobium rhizosphaerae sp. nov., a novel species isolated from rice rhizosphere.</title>
        <authorList>
            <person name="Zhao J.J."/>
            <person name="Zhang J."/>
            <person name="Zhang R.J."/>
            <person name="Zhang C.W."/>
            <person name="Yin H.Q."/>
            <person name="Zhang X.X."/>
        </authorList>
    </citation>
    <scope>NUCLEOTIDE SEQUENCE [LARGE SCALE GENOMIC DNA]</scope>
    <source>
        <strain evidence="5 6">BSs20135</strain>
    </source>
</reference>
<dbReference type="Gene3D" id="2.60.120.10">
    <property type="entry name" value="Jelly Rolls"/>
    <property type="match status" value="1"/>
</dbReference>
<keyword evidence="6" id="KW-1185">Reference proteome</keyword>
<dbReference type="eggNOG" id="COG2169">
    <property type="taxonomic scope" value="Bacteria"/>
</dbReference>
<dbReference type="PROSITE" id="PS01124">
    <property type="entry name" value="HTH_ARAC_FAMILY_2"/>
    <property type="match status" value="1"/>
</dbReference>
<evidence type="ECO:0000313" key="5">
    <source>
        <dbReference type="EMBL" id="GAC21236.1"/>
    </source>
</evidence>
<dbReference type="Pfam" id="PF12833">
    <property type="entry name" value="HTH_18"/>
    <property type="match status" value="1"/>
</dbReference>
<dbReference type="Gene3D" id="1.10.10.60">
    <property type="entry name" value="Homeodomain-like"/>
    <property type="match status" value="2"/>
</dbReference>
<keyword evidence="1" id="KW-0805">Transcription regulation</keyword>
<dbReference type="InterPro" id="IPR014710">
    <property type="entry name" value="RmlC-like_jellyroll"/>
</dbReference>
<dbReference type="PROSITE" id="PS00041">
    <property type="entry name" value="HTH_ARAC_FAMILY_1"/>
    <property type="match status" value="1"/>
</dbReference>
<protein>
    <submittedName>
        <fullName evidence="5">Melibiose operon regulatory protein</fullName>
    </submittedName>
</protein>
<dbReference type="GO" id="GO:0003700">
    <property type="term" value="F:DNA-binding transcription factor activity"/>
    <property type="evidence" value="ECO:0007669"/>
    <property type="project" value="InterPro"/>
</dbReference>
<evidence type="ECO:0000256" key="1">
    <source>
        <dbReference type="ARBA" id="ARBA00023015"/>
    </source>
</evidence>
<evidence type="ECO:0000259" key="4">
    <source>
        <dbReference type="PROSITE" id="PS01124"/>
    </source>
</evidence>
<organism evidence="5 6">
    <name type="scientific">Paraglaciecola arctica BSs20135</name>
    <dbReference type="NCBI Taxonomy" id="493475"/>
    <lineage>
        <taxon>Bacteria</taxon>
        <taxon>Pseudomonadati</taxon>
        <taxon>Pseudomonadota</taxon>
        <taxon>Gammaproteobacteria</taxon>
        <taxon>Alteromonadales</taxon>
        <taxon>Alteromonadaceae</taxon>
        <taxon>Paraglaciecola</taxon>
    </lineage>
</organism>
<dbReference type="NCBIfam" id="NF007693">
    <property type="entry name" value="PRK10371.1"/>
    <property type="match status" value="1"/>
</dbReference>
<dbReference type="STRING" id="493475.GARC_4294"/>
<dbReference type="GO" id="GO:0043565">
    <property type="term" value="F:sequence-specific DNA binding"/>
    <property type="evidence" value="ECO:0007669"/>
    <property type="project" value="InterPro"/>
</dbReference>
<dbReference type="RefSeq" id="WP_007623942.1">
    <property type="nucleotide sequence ID" value="NZ_BAEO01000062.1"/>
</dbReference>
<dbReference type="OrthoDB" id="345413at2"/>
<proteinExistence type="predicted"/>
<dbReference type="PANTHER" id="PTHR43280:SF14">
    <property type="entry name" value="MELIBIOSE OPERON REGULATORY PROTEIN"/>
    <property type="match status" value="1"/>
</dbReference>
<keyword evidence="3" id="KW-0804">Transcription</keyword>
<evidence type="ECO:0000313" key="6">
    <source>
        <dbReference type="Proteomes" id="UP000006327"/>
    </source>
</evidence>
<name>K6YBB2_9ALTE</name>
<dbReference type="InterPro" id="IPR009057">
    <property type="entry name" value="Homeodomain-like_sf"/>
</dbReference>
<evidence type="ECO:0000256" key="2">
    <source>
        <dbReference type="ARBA" id="ARBA00023125"/>
    </source>
</evidence>
<sequence length="301" mass="35069">MLDWVNRIKFSENSPLEVLGHENNFGFQRHKPQIMDASHWHGHIEINYLFNCSADYLINGKKVSVPEGRMILFWASIPHQMIASSGEGEMVNIYVPLQSFLSWKFSNTFISEILHGEVLVADSLHSSDHPVTRMWEDDLEKKEIALTMQVIDEIRNRIRRMSLESYSTFELSHSSDKLDNKSLVGGLFHIQAILRYIADNYDQKVTIENVAQVTGLHPNYAMKLFQRVMKISIKKYINKLRLQHAQALLIDTNNAVLNIALEAGFGSISRFYDIFQREYQQTPQQFRHQWTNPEHGERMYI</sequence>
<accession>K6YBB2</accession>
<keyword evidence="2" id="KW-0238">DNA-binding</keyword>
<feature type="domain" description="HTH araC/xylS-type" evidence="4">
    <location>
        <begin position="191"/>
        <end position="289"/>
    </location>
</feature>
<dbReference type="EMBL" id="BAEO01000062">
    <property type="protein sequence ID" value="GAC21236.1"/>
    <property type="molecule type" value="Genomic_DNA"/>
</dbReference>
<gene>
    <name evidence="5" type="primary">melR</name>
    <name evidence="5" type="ORF">GARC_4294</name>
</gene>
<dbReference type="AlphaFoldDB" id="K6YBB2"/>
<dbReference type="InterPro" id="IPR018060">
    <property type="entry name" value="HTH_AraC"/>
</dbReference>
<dbReference type="InterPro" id="IPR018062">
    <property type="entry name" value="HTH_AraC-typ_CS"/>
</dbReference>